<dbReference type="AlphaFoldDB" id="A0A0F9F3J1"/>
<protein>
    <submittedName>
        <fullName evidence="1">Uncharacterized protein</fullName>
    </submittedName>
</protein>
<gene>
    <name evidence="1" type="ORF">LCGC14_2292000</name>
</gene>
<accession>A0A0F9F3J1</accession>
<reference evidence="1" key="1">
    <citation type="journal article" date="2015" name="Nature">
        <title>Complex archaea that bridge the gap between prokaryotes and eukaryotes.</title>
        <authorList>
            <person name="Spang A."/>
            <person name="Saw J.H."/>
            <person name="Jorgensen S.L."/>
            <person name="Zaremba-Niedzwiedzka K."/>
            <person name="Martijn J."/>
            <person name="Lind A.E."/>
            <person name="van Eijk R."/>
            <person name="Schleper C."/>
            <person name="Guy L."/>
            <person name="Ettema T.J."/>
        </authorList>
    </citation>
    <scope>NUCLEOTIDE SEQUENCE</scope>
</reference>
<dbReference type="EMBL" id="LAZR01032127">
    <property type="protein sequence ID" value="KKL51785.1"/>
    <property type="molecule type" value="Genomic_DNA"/>
</dbReference>
<name>A0A0F9F3J1_9ZZZZ</name>
<comment type="caution">
    <text evidence="1">The sequence shown here is derived from an EMBL/GenBank/DDBJ whole genome shotgun (WGS) entry which is preliminary data.</text>
</comment>
<proteinExistence type="predicted"/>
<sequence length="66" mass="7228">MTKRELLKSAQEHTSTLAEAIGRTDVGLHPMILEDLLIALEQQLGTGGLETIENLIAQRRATGTWS</sequence>
<evidence type="ECO:0000313" key="1">
    <source>
        <dbReference type="EMBL" id="KKL51785.1"/>
    </source>
</evidence>
<organism evidence="1">
    <name type="scientific">marine sediment metagenome</name>
    <dbReference type="NCBI Taxonomy" id="412755"/>
    <lineage>
        <taxon>unclassified sequences</taxon>
        <taxon>metagenomes</taxon>
        <taxon>ecological metagenomes</taxon>
    </lineage>
</organism>